<evidence type="ECO:0008006" key="3">
    <source>
        <dbReference type="Google" id="ProtNLM"/>
    </source>
</evidence>
<gene>
    <name evidence="1" type="ORF">HMPREF1039_0930</name>
</gene>
<dbReference type="Proteomes" id="UP000004018">
    <property type="component" value="Unassembled WGS sequence"/>
</dbReference>
<comment type="caution">
    <text evidence="1">The sequence shown here is derived from an EMBL/GenBank/DDBJ whole genome shotgun (WGS) entry which is preliminary data.</text>
</comment>
<name>A0ABN0CYT4_9FIRM</name>
<dbReference type="EMBL" id="AFIJ01000038">
    <property type="protein sequence ID" value="EGL39380.1"/>
    <property type="molecule type" value="Genomic_DNA"/>
</dbReference>
<evidence type="ECO:0000313" key="2">
    <source>
        <dbReference type="Proteomes" id="UP000004018"/>
    </source>
</evidence>
<sequence length="167" mass="18690">MPQAYLLFNMQRHILSSRTDAPSLLQTIEKAIVAEKRNPTIATDLFFIHHIPQYIASSEADTLYQTTYGIHPSLLPYSLLSSTIYTGTVGCPDLLVEMKEYSRIICMGLFLDTHILMNSLALKTQFPQKEICILDKGCASTVPQIQKPTYEILSACHITIFSTTSST</sequence>
<protein>
    <recommendedName>
        <fullName evidence="3">Isochorismatase family protein</fullName>
    </recommendedName>
</protein>
<organism evidence="1 2">
    <name type="scientific">Megasphaera lornae</name>
    <dbReference type="NCBI Taxonomy" id="1000568"/>
    <lineage>
        <taxon>Bacteria</taxon>
        <taxon>Bacillati</taxon>
        <taxon>Bacillota</taxon>
        <taxon>Negativicutes</taxon>
        <taxon>Veillonellales</taxon>
        <taxon>Veillonellaceae</taxon>
        <taxon>Megasphaera</taxon>
    </lineage>
</organism>
<evidence type="ECO:0000313" key="1">
    <source>
        <dbReference type="EMBL" id="EGL39380.1"/>
    </source>
</evidence>
<proteinExistence type="predicted"/>
<keyword evidence="2" id="KW-1185">Reference proteome</keyword>
<accession>A0ABN0CYT4</accession>
<reference evidence="1 2" key="1">
    <citation type="submission" date="2011-04" db="EMBL/GenBank/DDBJ databases">
        <authorList>
            <person name="Harkins D.M."/>
            <person name="Madupu R."/>
            <person name="Durkin A.S."/>
            <person name="Torralba M."/>
            <person name="Methe B."/>
            <person name="Sutton G.G."/>
            <person name="Nelson K.E."/>
        </authorList>
    </citation>
    <scope>NUCLEOTIDE SEQUENCE [LARGE SCALE GENOMIC DNA]</scope>
    <source>
        <strain evidence="1 2">UPII 199-6</strain>
    </source>
</reference>